<dbReference type="Pfam" id="PF00106">
    <property type="entry name" value="adh_short"/>
    <property type="match status" value="1"/>
</dbReference>
<proteinExistence type="inferred from homology"/>
<dbReference type="PRINTS" id="PR00081">
    <property type="entry name" value="GDHRDH"/>
</dbReference>
<dbReference type="InterPro" id="IPR036291">
    <property type="entry name" value="NAD(P)-bd_dom_sf"/>
</dbReference>
<evidence type="ECO:0008006" key="6">
    <source>
        <dbReference type="Google" id="ProtNLM"/>
    </source>
</evidence>
<evidence type="ECO:0000313" key="4">
    <source>
        <dbReference type="EMBL" id="KAJ3477041.1"/>
    </source>
</evidence>
<organism evidence="4 5">
    <name type="scientific">Meripilus lineatus</name>
    <dbReference type="NCBI Taxonomy" id="2056292"/>
    <lineage>
        <taxon>Eukaryota</taxon>
        <taxon>Fungi</taxon>
        <taxon>Dikarya</taxon>
        <taxon>Basidiomycota</taxon>
        <taxon>Agaricomycotina</taxon>
        <taxon>Agaricomycetes</taxon>
        <taxon>Polyporales</taxon>
        <taxon>Meripilaceae</taxon>
        <taxon>Meripilus</taxon>
    </lineage>
</organism>
<dbReference type="Proteomes" id="UP001212997">
    <property type="component" value="Unassembled WGS sequence"/>
</dbReference>
<dbReference type="InterPro" id="IPR002347">
    <property type="entry name" value="SDR_fam"/>
</dbReference>
<keyword evidence="2" id="KW-0560">Oxidoreductase</keyword>
<sequence length="304" mass="33679">MAATSFQDVPVWLITGSSQGLGKALLDAILASGQRAVATLRRPEVLEVYRNTYPATQLLITQLDVLDKNRITEVFNETKEHFGRVDVVVNNAGYGIEGEIEVTPDSEARKLFDVVFWGLVNVSKEAIVFMRDVNPPGLGGRILNISSITGYSANPTLGFYSAAKFAVEGFTESLNKEMLPEWNIKALIIEPGGFNTEWVKSSLVIFPSTPHYAAPGTPSSVFRSLLHRNPIGDPEKAALAMLQIVKESDPPLRLQLGSECVVIVRDKAKKTIAENEKWKELGHSTNFDWFEKEGVQERYNDINN</sequence>
<evidence type="ECO:0000256" key="1">
    <source>
        <dbReference type="ARBA" id="ARBA00006484"/>
    </source>
</evidence>
<protein>
    <recommendedName>
        <fullName evidence="6">NAD(P)-binding protein</fullName>
    </recommendedName>
</protein>
<dbReference type="PRINTS" id="PR00080">
    <property type="entry name" value="SDRFAMILY"/>
</dbReference>
<comment type="caution">
    <text evidence="4">The sequence shown here is derived from an EMBL/GenBank/DDBJ whole genome shotgun (WGS) entry which is preliminary data.</text>
</comment>
<keyword evidence="5" id="KW-1185">Reference proteome</keyword>
<evidence type="ECO:0000256" key="2">
    <source>
        <dbReference type="ARBA" id="ARBA00023002"/>
    </source>
</evidence>
<evidence type="ECO:0000256" key="3">
    <source>
        <dbReference type="RuleBase" id="RU000363"/>
    </source>
</evidence>
<dbReference type="SUPFAM" id="SSF51735">
    <property type="entry name" value="NAD(P)-binding Rossmann-fold domains"/>
    <property type="match status" value="1"/>
</dbReference>
<dbReference type="EMBL" id="JANAWD010000638">
    <property type="protein sequence ID" value="KAJ3477041.1"/>
    <property type="molecule type" value="Genomic_DNA"/>
</dbReference>
<dbReference type="PANTHER" id="PTHR43976">
    <property type="entry name" value="SHORT CHAIN DEHYDROGENASE"/>
    <property type="match status" value="1"/>
</dbReference>
<gene>
    <name evidence="4" type="ORF">NLI96_g10733</name>
</gene>
<dbReference type="PANTHER" id="PTHR43976:SF16">
    <property type="entry name" value="SHORT-CHAIN DEHYDROGENASE_REDUCTASE FAMILY PROTEIN"/>
    <property type="match status" value="1"/>
</dbReference>
<dbReference type="Gene3D" id="3.40.50.720">
    <property type="entry name" value="NAD(P)-binding Rossmann-like Domain"/>
    <property type="match status" value="1"/>
</dbReference>
<name>A0AAD5UT15_9APHY</name>
<dbReference type="GO" id="GO:0016491">
    <property type="term" value="F:oxidoreductase activity"/>
    <property type="evidence" value="ECO:0007669"/>
    <property type="project" value="UniProtKB-KW"/>
</dbReference>
<comment type="similarity">
    <text evidence="1 3">Belongs to the short-chain dehydrogenases/reductases (SDR) family.</text>
</comment>
<dbReference type="AlphaFoldDB" id="A0AAD5UT15"/>
<evidence type="ECO:0000313" key="5">
    <source>
        <dbReference type="Proteomes" id="UP001212997"/>
    </source>
</evidence>
<accession>A0AAD5UT15</accession>
<dbReference type="InterPro" id="IPR051911">
    <property type="entry name" value="SDR_oxidoreductase"/>
</dbReference>
<reference evidence="4" key="1">
    <citation type="submission" date="2022-07" db="EMBL/GenBank/DDBJ databases">
        <title>Genome Sequence of Physisporinus lineatus.</title>
        <authorList>
            <person name="Buettner E."/>
        </authorList>
    </citation>
    <scope>NUCLEOTIDE SEQUENCE</scope>
    <source>
        <strain evidence="4">VT162</strain>
    </source>
</reference>
<dbReference type="CDD" id="cd05374">
    <property type="entry name" value="17beta-HSD-like_SDR_c"/>
    <property type="match status" value="1"/>
</dbReference>